<dbReference type="GO" id="GO:0000160">
    <property type="term" value="P:phosphorelay signal transduction system"/>
    <property type="evidence" value="ECO:0007669"/>
    <property type="project" value="UniProtKB-KW"/>
</dbReference>
<dbReference type="PANTHER" id="PTHR44936:SF9">
    <property type="entry name" value="SENSOR PROTEIN CREC"/>
    <property type="match status" value="1"/>
</dbReference>
<dbReference type="Gene3D" id="3.30.565.10">
    <property type="entry name" value="Histidine kinase-like ATPase, C-terminal domain"/>
    <property type="match status" value="1"/>
</dbReference>
<gene>
    <name evidence="9" type="ORF">UFOPK2399_00594</name>
</gene>
<reference evidence="9" key="1">
    <citation type="submission" date="2020-05" db="EMBL/GenBank/DDBJ databases">
        <authorList>
            <person name="Chiriac C."/>
            <person name="Salcher M."/>
            <person name="Ghai R."/>
            <person name="Kavagutti S V."/>
        </authorList>
    </citation>
    <scope>NUCLEOTIDE SEQUENCE</scope>
</reference>
<dbReference type="GO" id="GO:0004673">
    <property type="term" value="F:protein histidine kinase activity"/>
    <property type="evidence" value="ECO:0007669"/>
    <property type="project" value="UniProtKB-EC"/>
</dbReference>
<evidence type="ECO:0000256" key="3">
    <source>
        <dbReference type="ARBA" id="ARBA00022553"/>
    </source>
</evidence>
<evidence type="ECO:0000256" key="7">
    <source>
        <dbReference type="SAM" id="Phobius"/>
    </source>
</evidence>
<keyword evidence="7" id="KW-0472">Membrane</keyword>
<dbReference type="PRINTS" id="PR00344">
    <property type="entry name" value="BCTRLSENSOR"/>
</dbReference>
<sequence>MLGKRFDSGGDPSRLVPYTAGALFIGFALVLMPAPRHDLWWVVAAACVAAAVMEHAHAIEVDTPNELVATMDTEAFERILSNLVSNALRYGSAPIGVSARAEGEALVVVVTDHGPGVPSEFIPDLFQRFTRSDAGRQRAPGTGLGLAIARSYADAHGGTLMYTGSEREGARFVLRLPRFGASTGHAAPLAQLAPASVS</sequence>
<protein>
    <recommendedName>
        <fullName evidence="2">histidine kinase</fullName>
        <ecNumber evidence="2">2.7.13.3</ecNumber>
    </recommendedName>
</protein>
<evidence type="ECO:0000259" key="8">
    <source>
        <dbReference type="PROSITE" id="PS50109"/>
    </source>
</evidence>
<feature type="domain" description="Histidine kinase" evidence="8">
    <location>
        <begin position="72"/>
        <end position="180"/>
    </location>
</feature>
<keyword evidence="7" id="KW-1133">Transmembrane helix</keyword>
<keyword evidence="6" id="KW-0902">Two-component regulatory system</keyword>
<keyword evidence="5" id="KW-0418">Kinase</keyword>
<dbReference type="Pfam" id="PF02518">
    <property type="entry name" value="HATPase_c"/>
    <property type="match status" value="1"/>
</dbReference>
<dbReference type="PROSITE" id="PS50109">
    <property type="entry name" value="HIS_KIN"/>
    <property type="match status" value="1"/>
</dbReference>
<dbReference type="AlphaFoldDB" id="A0A6J6NY42"/>
<organism evidence="9">
    <name type="scientific">freshwater metagenome</name>
    <dbReference type="NCBI Taxonomy" id="449393"/>
    <lineage>
        <taxon>unclassified sequences</taxon>
        <taxon>metagenomes</taxon>
        <taxon>ecological metagenomes</taxon>
    </lineage>
</organism>
<dbReference type="SUPFAM" id="SSF55874">
    <property type="entry name" value="ATPase domain of HSP90 chaperone/DNA topoisomerase II/histidine kinase"/>
    <property type="match status" value="1"/>
</dbReference>
<dbReference type="InterPro" id="IPR050980">
    <property type="entry name" value="2C_sensor_his_kinase"/>
</dbReference>
<accession>A0A6J6NY42</accession>
<evidence type="ECO:0000256" key="4">
    <source>
        <dbReference type="ARBA" id="ARBA00022679"/>
    </source>
</evidence>
<keyword evidence="7" id="KW-0812">Transmembrane</keyword>
<dbReference type="CDD" id="cd00075">
    <property type="entry name" value="HATPase"/>
    <property type="match status" value="1"/>
</dbReference>
<keyword evidence="3" id="KW-0597">Phosphoprotein</keyword>
<feature type="transmembrane region" description="Helical" evidence="7">
    <location>
        <begin position="15"/>
        <end position="32"/>
    </location>
</feature>
<evidence type="ECO:0000256" key="5">
    <source>
        <dbReference type="ARBA" id="ARBA00022777"/>
    </source>
</evidence>
<comment type="catalytic activity">
    <reaction evidence="1">
        <text>ATP + protein L-histidine = ADP + protein N-phospho-L-histidine.</text>
        <dbReference type="EC" id="2.7.13.3"/>
    </reaction>
</comment>
<feature type="transmembrane region" description="Helical" evidence="7">
    <location>
        <begin position="39"/>
        <end position="58"/>
    </location>
</feature>
<dbReference type="PANTHER" id="PTHR44936">
    <property type="entry name" value="SENSOR PROTEIN CREC"/>
    <property type="match status" value="1"/>
</dbReference>
<proteinExistence type="predicted"/>
<dbReference type="EC" id="2.7.13.3" evidence="2"/>
<dbReference type="InterPro" id="IPR003594">
    <property type="entry name" value="HATPase_dom"/>
</dbReference>
<dbReference type="InterPro" id="IPR005467">
    <property type="entry name" value="His_kinase_dom"/>
</dbReference>
<keyword evidence="4" id="KW-0808">Transferase</keyword>
<dbReference type="SMART" id="SM00387">
    <property type="entry name" value="HATPase_c"/>
    <property type="match status" value="1"/>
</dbReference>
<name>A0A6J6NY42_9ZZZZ</name>
<evidence type="ECO:0000256" key="6">
    <source>
        <dbReference type="ARBA" id="ARBA00023012"/>
    </source>
</evidence>
<dbReference type="EMBL" id="CAEZXP010000001">
    <property type="protein sequence ID" value="CAB4689434.1"/>
    <property type="molecule type" value="Genomic_DNA"/>
</dbReference>
<evidence type="ECO:0000256" key="1">
    <source>
        <dbReference type="ARBA" id="ARBA00000085"/>
    </source>
</evidence>
<dbReference type="InterPro" id="IPR004358">
    <property type="entry name" value="Sig_transdc_His_kin-like_C"/>
</dbReference>
<dbReference type="InterPro" id="IPR036890">
    <property type="entry name" value="HATPase_C_sf"/>
</dbReference>
<evidence type="ECO:0000256" key="2">
    <source>
        <dbReference type="ARBA" id="ARBA00012438"/>
    </source>
</evidence>
<evidence type="ECO:0000313" key="9">
    <source>
        <dbReference type="EMBL" id="CAB4689434.1"/>
    </source>
</evidence>